<feature type="region of interest" description="Disordered" evidence="1">
    <location>
        <begin position="1"/>
        <end position="66"/>
    </location>
</feature>
<protein>
    <submittedName>
        <fullName evidence="2">Uncharacterized protein</fullName>
    </submittedName>
</protein>
<gene>
    <name evidence="2" type="ORF">HFQ381_LOCUS17300</name>
</gene>
<evidence type="ECO:0000313" key="2">
    <source>
        <dbReference type="EMBL" id="CAF4359635.1"/>
    </source>
</evidence>
<reference evidence="2" key="1">
    <citation type="submission" date="2021-02" db="EMBL/GenBank/DDBJ databases">
        <authorList>
            <person name="Nowell W R."/>
        </authorList>
    </citation>
    <scope>NUCLEOTIDE SEQUENCE</scope>
</reference>
<dbReference type="AlphaFoldDB" id="A0A820LN11"/>
<dbReference type="EMBL" id="CAJOBO010001275">
    <property type="protein sequence ID" value="CAF4359635.1"/>
    <property type="molecule type" value="Genomic_DNA"/>
</dbReference>
<feature type="compositionally biased region" description="Polar residues" evidence="1">
    <location>
        <begin position="38"/>
        <end position="66"/>
    </location>
</feature>
<dbReference type="Proteomes" id="UP000663851">
    <property type="component" value="Unassembled WGS sequence"/>
</dbReference>
<organism evidence="2 3">
    <name type="scientific">Rotaria socialis</name>
    <dbReference type="NCBI Taxonomy" id="392032"/>
    <lineage>
        <taxon>Eukaryota</taxon>
        <taxon>Metazoa</taxon>
        <taxon>Spiralia</taxon>
        <taxon>Gnathifera</taxon>
        <taxon>Rotifera</taxon>
        <taxon>Eurotatoria</taxon>
        <taxon>Bdelloidea</taxon>
        <taxon>Philodinida</taxon>
        <taxon>Philodinidae</taxon>
        <taxon>Rotaria</taxon>
    </lineage>
</organism>
<proteinExistence type="predicted"/>
<comment type="caution">
    <text evidence="2">The sequence shown here is derived from an EMBL/GenBank/DDBJ whole genome shotgun (WGS) entry which is preliminary data.</text>
</comment>
<accession>A0A820LN11</accession>
<sequence length="66" mass="7310">MNTPIIASQTPIHDESSTSQYENITCRRDGSMTRHMHSSASARLGIQQSHHTYSHLTDTLPSDLAS</sequence>
<feature type="compositionally biased region" description="Polar residues" evidence="1">
    <location>
        <begin position="1"/>
        <end position="23"/>
    </location>
</feature>
<name>A0A820LN11_9BILA</name>
<evidence type="ECO:0000256" key="1">
    <source>
        <dbReference type="SAM" id="MobiDB-lite"/>
    </source>
</evidence>
<evidence type="ECO:0000313" key="3">
    <source>
        <dbReference type="Proteomes" id="UP000663851"/>
    </source>
</evidence>